<gene>
    <name evidence="2" type="ORF">SAMN05443633_103102</name>
</gene>
<dbReference type="Pfam" id="PF01643">
    <property type="entry name" value="Acyl-ACP_TE"/>
    <property type="match status" value="1"/>
</dbReference>
<keyword evidence="3" id="KW-1185">Reference proteome</keyword>
<reference evidence="3" key="1">
    <citation type="submission" date="2016-11" db="EMBL/GenBank/DDBJ databases">
        <authorList>
            <person name="Varghese N."/>
            <person name="Submissions S."/>
        </authorList>
    </citation>
    <scope>NUCLEOTIDE SEQUENCE [LARGE SCALE GENOMIC DNA]</scope>
    <source>
        <strain evidence="3">DSM 27619</strain>
    </source>
</reference>
<proteinExistence type="predicted"/>
<dbReference type="SUPFAM" id="SSF54637">
    <property type="entry name" value="Thioesterase/thiol ester dehydrase-isomerase"/>
    <property type="match status" value="1"/>
</dbReference>
<protein>
    <submittedName>
        <fullName evidence="2">Acyl-CoA thioester hydrolase</fullName>
    </submittedName>
</protein>
<dbReference type="EMBL" id="FQUT01000003">
    <property type="protein sequence ID" value="SHF14929.1"/>
    <property type="molecule type" value="Genomic_DNA"/>
</dbReference>
<sequence>MYFLKTNLKKFVKSIKDRFKIFLRSVKILKSVSLRMSLIYEKQIKVTEEHIDRNNHVNNVQYVHWMEEIAGEHWDFVKHQTEYPEDIWMLLDHHIQYKKQVYLGDIITVKTYPKAPEGIRQPRKVEFYCKDQLVVDSLTLWVLVDAKTQKVKRLESDWLEKL</sequence>
<dbReference type="InterPro" id="IPR002864">
    <property type="entry name" value="Acyl-ACP_thioesterase_NHD"/>
</dbReference>
<dbReference type="GO" id="GO:0006633">
    <property type="term" value="P:fatty acid biosynthetic process"/>
    <property type="evidence" value="ECO:0007669"/>
    <property type="project" value="InterPro"/>
</dbReference>
<evidence type="ECO:0000313" key="2">
    <source>
        <dbReference type="EMBL" id="SHF14929.1"/>
    </source>
</evidence>
<feature type="domain" description="Acyl-ACP thioesterase N-terminal hotdog" evidence="1">
    <location>
        <begin position="39"/>
        <end position="160"/>
    </location>
</feature>
<dbReference type="GO" id="GO:0016790">
    <property type="term" value="F:thiolester hydrolase activity"/>
    <property type="evidence" value="ECO:0007669"/>
    <property type="project" value="InterPro"/>
</dbReference>
<dbReference type="InterPro" id="IPR029069">
    <property type="entry name" value="HotDog_dom_sf"/>
</dbReference>
<dbReference type="Gene3D" id="3.10.129.10">
    <property type="entry name" value="Hotdog Thioesterase"/>
    <property type="match status" value="1"/>
</dbReference>
<organism evidence="2 3">
    <name type="scientific">Chryseobacterium arachidis</name>
    <dbReference type="NCBI Taxonomy" id="1416778"/>
    <lineage>
        <taxon>Bacteria</taxon>
        <taxon>Pseudomonadati</taxon>
        <taxon>Bacteroidota</taxon>
        <taxon>Flavobacteriia</taxon>
        <taxon>Flavobacteriales</taxon>
        <taxon>Weeksellaceae</taxon>
        <taxon>Chryseobacterium group</taxon>
        <taxon>Chryseobacterium</taxon>
    </lineage>
</organism>
<dbReference type="STRING" id="1416778.SAMN05443633_103102"/>
<evidence type="ECO:0000313" key="3">
    <source>
        <dbReference type="Proteomes" id="UP000184518"/>
    </source>
</evidence>
<dbReference type="AlphaFoldDB" id="A0A1M4ZA35"/>
<evidence type="ECO:0000259" key="1">
    <source>
        <dbReference type="Pfam" id="PF01643"/>
    </source>
</evidence>
<accession>A0A1M4ZA35</accession>
<name>A0A1M4ZA35_9FLAO</name>
<dbReference type="Proteomes" id="UP000184518">
    <property type="component" value="Unassembled WGS sequence"/>
</dbReference>
<dbReference type="CDD" id="cd00586">
    <property type="entry name" value="4HBT"/>
    <property type="match status" value="1"/>
</dbReference>
<keyword evidence="2" id="KW-0378">Hydrolase</keyword>